<dbReference type="EMBL" id="JTDE01007212">
    <property type="protein sequence ID" value="KAF7240389.1"/>
    <property type="molecule type" value="Genomic_DNA"/>
</dbReference>
<name>A0A8S9YR07_9TREM</name>
<accession>A0A8S9YR07</accession>
<dbReference type="AlphaFoldDB" id="A0A8S9YR07"/>
<gene>
    <name evidence="1" type="ORF">EG68_11047</name>
</gene>
<evidence type="ECO:0000313" key="2">
    <source>
        <dbReference type="Proteomes" id="UP000822476"/>
    </source>
</evidence>
<protein>
    <submittedName>
        <fullName evidence="1">Uncharacterized protein</fullName>
    </submittedName>
</protein>
<evidence type="ECO:0000313" key="1">
    <source>
        <dbReference type="EMBL" id="KAF7240389.1"/>
    </source>
</evidence>
<proteinExistence type="predicted"/>
<sequence>MQHKTALWTCNNCPSSSTNSDTYQYDCSGVSLYFHLMSFNM</sequence>
<dbReference type="Proteomes" id="UP000822476">
    <property type="component" value="Unassembled WGS sequence"/>
</dbReference>
<comment type="caution">
    <text evidence="1">The sequence shown here is derived from an EMBL/GenBank/DDBJ whole genome shotgun (WGS) entry which is preliminary data.</text>
</comment>
<organism evidence="1 2">
    <name type="scientific">Paragonimus skrjabini miyazakii</name>
    <dbReference type="NCBI Taxonomy" id="59628"/>
    <lineage>
        <taxon>Eukaryota</taxon>
        <taxon>Metazoa</taxon>
        <taxon>Spiralia</taxon>
        <taxon>Lophotrochozoa</taxon>
        <taxon>Platyhelminthes</taxon>
        <taxon>Trematoda</taxon>
        <taxon>Digenea</taxon>
        <taxon>Plagiorchiida</taxon>
        <taxon>Troglotremata</taxon>
        <taxon>Troglotrematidae</taxon>
        <taxon>Paragonimus</taxon>
    </lineage>
</organism>
<reference evidence="1" key="1">
    <citation type="submission" date="2019-07" db="EMBL/GenBank/DDBJ databases">
        <title>Annotation for the trematode Paragonimus miyazaki's.</title>
        <authorList>
            <person name="Choi Y.-J."/>
        </authorList>
    </citation>
    <scope>NUCLEOTIDE SEQUENCE</scope>
    <source>
        <strain evidence="1">Japan</strain>
    </source>
</reference>
<keyword evidence="2" id="KW-1185">Reference proteome</keyword>